<keyword evidence="9" id="KW-0997">Cell inner membrane</keyword>
<dbReference type="Proteomes" id="UP000050465">
    <property type="component" value="Unassembled WGS sequence"/>
</dbReference>
<comment type="similarity">
    <text evidence="9">Belongs to the SecE/SEC61-gamma family.</text>
</comment>
<dbReference type="NCBIfam" id="TIGR00964">
    <property type="entry name" value="secE_bact"/>
    <property type="match status" value="1"/>
</dbReference>
<dbReference type="GO" id="GO:0009306">
    <property type="term" value="P:protein secretion"/>
    <property type="evidence" value="ECO:0007669"/>
    <property type="project" value="UniProtKB-UniRule"/>
</dbReference>
<keyword evidence="6 9" id="KW-1133">Transmembrane helix</keyword>
<comment type="function">
    <text evidence="9">Essential subunit of the Sec protein translocation channel SecYEG. Clamps together the 2 halves of SecY. May contact the channel plug during translocation.</text>
</comment>
<name>A0A0N8KNF5_9CYAN</name>
<protein>
    <recommendedName>
        <fullName evidence="9">Protein translocase subunit SecE</fullName>
    </recommendedName>
</protein>
<dbReference type="InterPro" id="IPR005807">
    <property type="entry name" value="SecE_bac"/>
</dbReference>
<evidence type="ECO:0000256" key="9">
    <source>
        <dbReference type="HAMAP-Rule" id="MF_00422"/>
    </source>
</evidence>
<dbReference type="PANTHER" id="PTHR33910:SF1">
    <property type="entry name" value="PROTEIN TRANSLOCASE SUBUNIT SECE"/>
    <property type="match status" value="1"/>
</dbReference>
<proteinExistence type="inferred from homology"/>
<keyword evidence="4 9" id="KW-0812">Transmembrane</keyword>
<dbReference type="HAMAP" id="MF_00422">
    <property type="entry name" value="SecE"/>
    <property type="match status" value="1"/>
</dbReference>
<reference evidence="11 12" key="1">
    <citation type="submission" date="2015-09" db="EMBL/GenBank/DDBJ databases">
        <title>Identification and resolution of microdiversity through metagenomic sequencing of parallel consortia.</title>
        <authorList>
            <person name="Nelson W.C."/>
            <person name="Romine M.F."/>
            <person name="Lindemann S.R."/>
        </authorList>
    </citation>
    <scope>NUCLEOTIDE SEQUENCE [LARGE SCALE GENOMIC DNA]</scope>
    <source>
        <strain evidence="11">Ana</strain>
    </source>
</reference>
<evidence type="ECO:0000256" key="1">
    <source>
        <dbReference type="ARBA" id="ARBA00004370"/>
    </source>
</evidence>
<organism evidence="11 12">
    <name type="scientific">Phormidesmis priestleyi Ana</name>
    <dbReference type="NCBI Taxonomy" id="1666911"/>
    <lineage>
        <taxon>Bacteria</taxon>
        <taxon>Bacillati</taxon>
        <taxon>Cyanobacteriota</taxon>
        <taxon>Cyanophyceae</taxon>
        <taxon>Leptolyngbyales</taxon>
        <taxon>Leptolyngbyaceae</taxon>
        <taxon>Phormidesmis</taxon>
    </lineage>
</organism>
<comment type="caution">
    <text evidence="11">The sequence shown here is derived from an EMBL/GenBank/DDBJ whole genome shotgun (WGS) entry which is preliminary data.</text>
</comment>
<comment type="subcellular location">
    <subcellularLocation>
        <location evidence="9">Cell inner membrane</location>
        <topology evidence="9">Single-pass membrane protein</topology>
    </subcellularLocation>
    <subcellularLocation>
        <location evidence="9">Cellular thylakoid membrane</location>
        <topology evidence="9">Single-pass membrane protein</topology>
    </subcellularLocation>
    <subcellularLocation>
        <location evidence="1">Membrane</location>
    </subcellularLocation>
</comment>
<evidence type="ECO:0000256" key="2">
    <source>
        <dbReference type="ARBA" id="ARBA00022448"/>
    </source>
</evidence>
<dbReference type="GO" id="GO:0065002">
    <property type="term" value="P:intracellular protein transmembrane transport"/>
    <property type="evidence" value="ECO:0007669"/>
    <property type="project" value="UniProtKB-UniRule"/>
</dbReference>
<dbReference type="PANTHER" id="PTHR33910">
    <property type="entry name" value="PROTEIN TRANSLOCASE SUBUNIT SECE"/>
    <property type="match status" value="1"/>
</dbReference>
<keyword evidence="2 9" id="KW-0813">Transport</keyword>
<dbReference type="GO" id="GO:0043952">
    <property type="term" value="P:protein transport by the Sec complex"/>
    <property type="evidence" value="ECO:0007669"/>
    <property type="project" value="UniProtKB-UniRule"/>
</dbReference>
<dbReference type="InterPro" id="IPR038379">
    <property type="entry name" value="SecE_sf"/>
</dbReference>
<accession>A0A0N8KNF5</accession>
<evidence type="ECO:0000256" key="3">
    <source>
        <dbReference type="ARBA" id="ARBA00022475"/>
    </source>
</evidence>
<keyword evidence="9" id="KW-0793">Thylakoid</keyword>
<dbReference type="InterPro" id="IPR001901">
    <property type="entry name" value="Translocase_SecE/Sec61-g"/>
</dbReference>
<evidence type="ECO:0000256" key="10">
    <source>
        <dbReference type="SAM" id="MobiDB-lite"/>
    </source>
</evidence>
<dbReference type="PROSITE" id="PS01067">
    <property type="entry name" value="SECE_SEC61G"/>
    <property type="match status" value="1"/>
</dbReference>
<dbReference type="GO" id="GO:0031676">
    <property type="term" value="C:plasma membrane-derived thylakoid membrane"/>
    <property type="evidence" value="ECO:0007669"/>
    <property type="project" value="UniProtKB-SubCell"/>
</dbReference>
<evidence type="ECO:0000256" key="5">
    <source>
        <dbReference type="ARBA" id="ARBA00022927"/>
    </source>
</evidence>
<evidence type="ECO:0000256" key="4">
    <source>
        <dbReference type="ARBA" id="ARBA00022692"/>
    </source>
</evidence>
<dbReference type="EMBL" id="LJZR01000006">
    <property type="protein sequence ID" value="KPQ36394.1"/>
    <property type="molecule type" value="Genomic_DNA"/>
</dbReference>
<evidence type="ECO:0000256" key="7">
    <source>
        <dbReference type="ARBA" id="ARBA00023010"/>
    </source>
</evidence>
<dbReference type="Pfam" id="PF00584">
    <property type="entry name" value="SecE"/>
    <property type="match status" value="1"/>
</dbReference>
<feature type="region of interest" description="Disordered" evidence="10">
    <location>
        <begin position="1"/>
        <end position="53"/>
    </location>
</feature>
<sequence>MAKKDAKRAPIQDGAKDSSNGLAQGQVKGPMKGQSKESKGSQAGAGNSDGFSAGAFVEGTREELTKVIWPTRQQLISESAAVILMVGLSATLIYFVDKLFGWASRQVF</sequence>
<evidence type="ECO:0000256" key="6">
    <source>
        <dbReference type="ARBA" id="ARBA00022989"/>
    </source>
</evidence>
<comment type="subunit">
    <text evidence="9">Component of the Sec protein translocase complex. Heterotrimer consisting of SecY, SecE and SecG subunits. The heterotrimers can form oligomers, although 1 heterotrimer is thought to be able to translocate proteins. Interacts with the ribosome. Interacts with SecDF, and other proteins may be involved. Interacts with SecA.</text>
</comment>
<keyword evidence="3 9" id="KW-1003">Cell membrane</keyword>
<keyword evidence="5 9" id="KW-0653">Protein transport</keyword>
<dbReference type="Gene3D" id="1.20.5.1030">
    <property type="entry name" value="Preprotein translocase secy subunit"/>
    <property type="match status" value="1"/>
</dbReference>
<feature type="transmembrane region" description="Helical" evidence="9">
    <location>
        <begin position="75"/>
        <end position="96"/>
    </location>
</feature>
<dbReference type="GO" id="GO:0006605">
    <property type="term" value="P:protein targeting"/>
    <property type="evidence" value="ECO:0007669"/>
    <property type="project" value="UniProtKB-UniRule"/>
</dbReference>
<dbReference type="STRING" id="1666911.HLUCCA11_05905"/>
<evidence type="ECO:0000313" key="11">
    <source>
        <dbReference type="EMBL" id="KPQ36394.1"/>
    </source>
</evidence>
<dbReference type="PATRIC" id="fig|1666911.3.peg.5102"/>
<keyword evidence="8 9" id="KW-0472">Membrane</keyword>
<keyword evidence="7 9" id="KW-0811">Translocation</keyword>
<feature type="compositionally biased region" description="Basic and acidic residues" evidence="10">
    <location>
        <begin position="7"/>
        <end position="16"/>
    </location>
</feature>
<dbReference type="GO" id="GO:0008320">
    <property type="term" value="F:protein transmembrane transporter activity"/>
    <property type="evidence" value="ECO:0007669"/>
    <property type="project" value="UniProtKB-UniRule"/>
</dbReference>
<evidence type="ECO:0000313" key="12">
    <source>
        <dbReference type="Proteomes" id="UP000050465"/>
    </source>
</evidence>
<dbReference type="AlphaFoldDB" id="A0A0N8KNF5"/>
<gene>
    <name evidence="9 11" type="primary">secE</name>
    <name evidence="11" type="ORF">HLUCCA11_05905</name>
</gene>
<evidence type="ECO:0000256" key="8">
    <source>
        <dbReference type="ARBA" id="ARBA00023136"/>
    </source>
</evidence>